<evidence type="ECO:0000313" key="2">
    <source>
        <dbReference type="Proteomes" id="UP000218334"/>
    </source>
</evidence>
<evidence type="ECO:0000313" key="1">
    <source>
        <dbReference type="EMBL" id="PBK59148.1"/>
    </source>
</evidence>
<gene>
    <name evidence="1" type="ORF">ARMSODRAFT_1027646</name>
</gene>
<dbReference type="STRING" id="1076256.A0A2H3AZG4"/>
<protein>
    <submittedName>
        <fullName evidence="1">Uncharacterized protein</fullName>
    </submittedName>
</protein>
<keyword evidence="2" id="KW-1185">Reference proteome</keyword>
<name>A0A2H3AZG4_9AGAR</name>
<proteinExistence type="predicted"/>
<dbReference type="AlphaFoldDB" id="A0A2H3AZG4"/>
<organism evidence="1 2">
    <name type="scientific">Armillaria solidipes</name>
    <dbReference type="NCBI Taxonomy" id="1076256"/>
    <lineage>
        <taxon>Eukaryota</taxon>
        <taxon>Fungi</taxon>
        <taxon>Dikarya</taxon>
        <taxon>Basidiomycota</taxon>
        <taxon>Agaricomycotina</taxon>
        <taxon>Agaricomycetes</taxon>
        <taxon>Agaricomycetidae</taxon>
        <taxon>Agaricales</taxon>
        <taxon>Marasmiineae</taxon>
        <taxon>Physalacriaceae</taxon>
        <taxon>Armillaria</taxon>
    </lineage>
</organism>
<sequence>MSEPSPPARYILRSHSSGLTVLFIFLDKERISFEDGSERVVSTSTHTSCPISSRKAHNDGLQESGENFITEGRDTKLHVWLCVEELPVIGRSELYLNRPPILDGCRCPGLSLVFVNALAAEQQHNRLVIQGSIQRDSTCTPKFRGMAVLFPGTDSYSCSRR</sequence>
<dbReference type="EMBL" id="KZ293511">
    <property type="protein sequence ID" value="PBK59148.1"/>
    <property type="molecule type" value="Genomic_DNA"/>
</dbReference>
<dbReference type="Proteomes" id="UP000218334">
    <property type="component" value="Unassembled WGS sequence"/>
</dbReference>
<reference evidence="2" key="1">
    <citation type="journal article" date="2017" name="Nat. Ecol. Evol.">
        <title>Genome expansion and lineage-specific genetic innovations in the forest pathogenic fungi Armillaria.</title>
        <authorList>
            <person name="Sipos G."/>
            <person name="Prasanna A.N."/>
            <person name="Walter M.C."/>
            <person name="O'Connor E."/>
            <person name="Balint B."/>
            <person name="Krizsan K."/>
            <person name="Kiss B."/>
            <person name="Hess J."/>
            <person name="Varga T."/>
            <person name="Slot J."/>
            <person name="Riley R."/>
            <person name="Boka B."/>
            <person name="Rigling D."/>
            <person name="Barry K."/>
            <person name="Lee J."/>
            <person name="Mihaltcheva S."/>
            <person name="LaButti K."/>
            <person name="Lipzen A."/>
            <person name="Waldron R."/>
            <person name="Moloney N.M."/>
            <person name="Sperisen C."/>
            <person name="Kredics L."/>
            <person name="Vagvoelgyi C."/>
            <person name="Patrignani A."/>
            <person name="Fitzpatrick D."/>
            <person name="Nagy I."/>
            <person name="Doyle S."/>
            <person name="Anderson J.B."/>
            <person name="Grigoriev I.V."/>
            <person name="Gueldener U."/>
            <person name="Muensterkoetter M."/>
            <person name="Nagy L.G."/>
        </authorList>
    </citation>
    <scope>NUCLEOTIDE SEQUENCE [LARGE SCALE GENOMIC DNA]</scope>
    <source>
        <strain evidence="2">28-4</strain>
    </source>
</reference>
<accession>A0A2H3AZG4</accession>